<dbReference type="Gene3D" id="3.40.190.10">
    <property type="entry name" value="Periplasmic binding protein-like II"/>
    <property type="match status" value="2"/>
</dbReference>
<feature type="domain" description="HTH lysR-type" evidence="5">
    <location>
        <begin position="1"/>
        <end position="60"/>
    </location>
</feature>
<dbReference type="PANTHER" id="PTHR30346:SF29">
    <property type="entry name" value="LYSR SUBSTRATE-BINDING"/>
    <property type="match status" value="1"/>
</dbReference>
<keyword evidence="2" id="KW-0805">Transcription regulation</keyword>
<dbReference type="PROSITE" id="PS50931">
    <property type="entry name" value="HTH_LYSR"/>
    <property type="match status" value="1"/>
</dbReference>
<dbReference type="Proteomes" id="UP001500979">
    <property type="component" value="Unassembled WGS sequence"/>
</dbReference>
<name>A0ABN3V1M5_9PSEU</name>
<dbReference type="InterPro" id="IPR036388">
    <property type="entry name" value="WH-like_DNA-bd_sf"/>
</dbReference>
<dbReference type="PANTHER" id="PTHR30346">
    <property type="entry name" value="TRANSCRIPTIONAL DUAL REGULATOR HCAR-RELATED"/>
    <property type="match status" value="1"/>
</dbReference>
<evidence type="ECO:0000313" key="6">
    <source>
        <dbReference type="EMBL" id="GAA2774974.1"/>
    </source>
</evidence>
<gene>
    <name evidence="6" type="ORF">GCM10010470_03770</name>
</gene>
<keyword evidence="3" id="KW-0238">DNA-binding</keyword>
<evidence type="ECO:0000256" key="1">
    <source>
        <dbReference type="ARBA" id="ARBA00009437"/>
    </source>
</evidence>
<dbReference type="Gene3D" id="1.10.10.10">
    <property type="entry name" value="Winged helix-like DNA-binding domain superfamily/Winged helix DNA-binding domain"/>
    <property type="match status" value="1"/>
</dbReference>
<dbReference type="InterPro" id="IPR000847">
    <property type="entry name" value="LysR_HTH_N"/>
</dbReference>
<evidence type="ECO:0000256" key="4">
    <source>
        <dbReference type="ARBA" id="ARBA00023163"/>
    </source>
</evidence>
<dbReference type="EMBL" id="BAAAUX010000002">
    <property type="protein sequence ID" value="GAA2774974.1"/>
    <property type="molecule type" value="Genomic_DNA"/>
</dbReference>
<dbReference type="Pfam" id="PF03466">
    <property type="entry name" value="LysR_substrate"/>
    <property type="match status" value="1"/>
</dbReference>
<evidence type="ECO:0000259" key="5">
    <source>
        <dbReference type="PROSITE" id="PS50931"/>
    </source>
</evidence>
<comment type="caution">
    <text evidence="6">The sequence shown here is derived from an EMBL/GenBank/DDBJ whole genome shotgun (WGS) entry which is preliminary data.</text>
</comment>
<dbReference type="Pfam" id="PF00126">
    <property type="entry name" value="HTH_1"/>
    <property type="match status" value="1"/>
</dbReference>
<accession>A0ABN3V1M5</accession>
<dbReference type="InterPro" id="IPR036390">
    <property type="entry name" value="WH_DNA-bd_sf"/>
</dbReference>
<dbReference type="RefSeq" id="WP_344677552.1">
    <property type="nucleotide sequence ID" value="NZ_BAAAUX010000002.1"/>
</dbReference>
<keyword evidence="7" id="KW-1185">Reference proteome</keyword>
<protein>
    <submittedName>
        <fullName evidence="6">LysR family transcriptional regulator</fullName>
    </submittedName>
</protein>
<evidence type="ECO:0000313" key="7">
    <source>
        <dbReference type="Proteomes" id="UP001500979"/>
    </source>
</evidence>
<dbReference type="SUPFAM" id="SSF53850">
    <property type="entry name" value="Periplasmic binding protein-like II"/>
    <property type="match status" value="1"/>
</dbReference>
<sequence>MDLTVGHLRALLAVAEQRGFTRAGQALGLTQSAVSRTIAALERHFGEPLVHRGPGGAELTALGREVAEHARAVVAHLREIEELAGSGSPPRLRVGAVASAMVRLVPDAVARLRRDWPNSHVLTVQGDDDELTAWLADDTIDLAVTTEPGPGLCCSFADEFVAVLPRQHPLARRDRIGLAELAAAGVADPGGTCGPLLAEGFAARGVDWRPDHVVRDVGTVLAMAAAGITAGVVPALAAPRPVPSGVALVALDPPLHRRVYVRCRDGDSDAVAFAQVLEDLA</sequence>
<evidence type="ECO:0000256" key="2">
    <source>
        <dbReference type="ARBA" id="ARBA00023015"/>
    </source>
</evidence>
<dbReference type="SUPFAM" id="SSF46785">
    <property type="entry name" value="Winged helix' DNA-binding domain"/>
    <property type="match status" value="1"/>
</dbReference>
<organism evidence="6 7">
    <name type="scientific">Saccharopolyspora taberi</name>
    <dbReference type="NCBI Taxonomy" id="60895"/>
    <lineage>
        <taxon>Bacteria</taxon>
        <taxon>Bacillati</taxon>
        <taxon>Actinomycetota</taxon>
        <taxon>Actinomycetes</taxon>
        <taxon>Pseudonocardiales</taxon>
        <taxon>Pseudonocardiaceae</taxon>
        <taxon>Saccharopolyspora</taxon>
    </lineage>
</organism>
<proteinExistence type="inferred from homology"/>
<dbReference type="InterPro" id="IPR005119">
    <property type="entry name" value="LysR_subst-bd"/>
</dbReference>
<dbReference type="CDD" id="cd05466">
    <property type="entry name" value="PBP2_LTTR_substrate"/>
    <property type="match status" value="1"/>
</dbReference>
<dbReference type="PRINTS" id="PR00039">
    <property type="entry name" value="HTHLYSR"/>
</dbReference>
<evidence type="ECO:0000256" key="3">
    <source>
        <dbReference type="ARBA" id="ARBA00023125"/>
    </source>
</evidence>
<comment type="similarity">
    <text evidence="1">Belongs to the LysR transcriptional regulatory family.</text>
</comment>
<keyword evidence="4" id="KW-0804">Transcription</keyword>
<reference evidence="6 7" key="1">
    <citation type="journal article" date="2019" name="Int. J. Syst. Evol. Microbiol.">
        <title>The Global Catalogue of Microorganisms (GCM) 10K type strain sequencing project: providing services to taxonomists for standard genome sequencing and annotation.</title>
        <authorList>
            <consortium name="The Broad Institute Genomics Platform"/>
            <consortium name="The Broad Institute Genome Sequencing Center for Infectious Disease"/>
            <person name="Wu L."/>
            <person name="Ma J."/>
        </authorList>
    </citation>
    <scope>NUCLEOTIDE SEQUENCE [LARGE SCALE GENOMIC DNA]</scope>
    <source>
        <strain evidence="6 7">JCM 9383</strain>
    </source>
</reference>